<accession>A0A2S7EBP7</accession>
<keyword evidence="2" id="KW-1185">Reference proteome</keyword>
<comment type="caution">
    <text evidence="1">The sequence shown here is derived from an EMBL/GenBank/DDBJ whole genome shotgun (WGS) entry which is preliminary data.</text>
</comment>
<dbReference type="Proteomes" id="UP000239939">
    <property type="component" value="Unassembled WGS sequence"/>
</dbReference>
<evidence type="ECO:0000313" key="1">
    <source>
        <dbReference type="EMBL" id="PPU87537.1"/>
    </source>
</evidence>
<sequence>MPEGADGGTVSQRRIRRELRLWFDSWQAEVYRRQVYWFPHQLQPYSVLEPVQSLLSSNARNARNARWIICKLV</sequence>
<reference evidence="2" key="1">
    <citation type="submission" date="2016-08" db="EMBL/GenBank/DDBJ databases">
        <authorList>
            <person name="Merda D."/>
            <person name="Briand M."/>
            <person name="Taghouti G."/>
            <person name="Carrere S."/>
            <person name="Gouzy J."/>
            <person name="Portier P."/>
            <person name="Jacques M.-A."/>
            <person name="Fischer-Le Saux M."/>
        </authorList>
    </citation>
    <scope>NUCLEOTIDE SEQUENCE [LARGE SCALE GENOMIC DNA]</scope>
    <source>
        <strain evidence="2">CFBP1817</strain>
    </source>
</reference>
<organism evidence="1 2">
    <name type="scientific">Xanthomonas populi</name>
    <dbReference type="NCBI Taxonomy" id="53414"/>
    <lineage>
        <taxon>Bacteria</taxon>
        <taxon>Pseudomonadati</taxon>
        <taxon>Pseudomonadota</taxon>
        <taxon>Gammaproteobacteria</taxon>
        <taxon>Lysobacterales</taxon>
        <taxon>Lysobacteraceae</taxon>
        <taxon>Xanthomonas</taxon>
    </lineage>
</organism>
<name>A0A2S7EBP7_9XANT</name>
<dbReference type="EMBL" id="MDEJ01000170">
    <property type="protein sequence ID" value="PPU87537.1"/>
    <property type="molecule type" value="Genomic_DNA"/>
</dbReference>
<evidence type="ECO:0000313" key="2">
    <source>
        <dbReference type="Proteomes" id="UP000239939"/>
    </source>
</evidence>
<dbReference type="AlphaFoldDB" id="A0A2S7EBP7"/>
<feature type="non-terminal residue" evidence="1">
    <location>
        <position position="73"/>
    </location>
</feature>
<gene>
    <name evidence="1" type="ORF">XpopCFBP1817_18230</name>
</gene>
<proteinExistence type="predicted"/>
<protein>
    <submittedName>
        <fullName evidence="1">Uncharacterized protein</fullName>
    </submittedName>
</protein>